<name>A0ABQ1E7R0_9CLOT</name>
<keyword evidence="3" id="KW-1185">Reference proteome</keyword>
<comment type="caution">
    <text evidence="2">The sequence shown here is derived from an EMBL/GenBank/DDBJ whole genome shotgun (WGS) entry which is preliminary data.</text>
</comment>
<evidence type="ECO:0000313" key="3">
    <source>
        <dbReference type="Proteomes" id="UP000663802"/>
    </source>
</evidence>
<gene>
    <name evidence="2" type="ORF">CSC2_13480</name>
</gene>
<evidence type="ECO:0000313" key="2">
    <source>
        <dbReference type="EMBL" id="GFZ30822.1"/>
    </source>
</evidence>
<proteinExistence type="predicted"/>
<dbReference type="Proteomes" id="UP000663802">
    <property type="component" value="Unassembled WGS sequence"/>
</dbReference>
<protein>
    <recommendedName>
        <fullName evidence="4">Phosphodiester glycosidase domain-containing protein</fullName>
    </recommendedName>
</protein>
<keyword evidence="1" id="KW-1133">Transmembrane helix</keyword>
<feature type="transmembrane region" description="Helical" evidence="1">
    <location>
        <begin position="12"/>
        <end position="33"/>
    </location>
</feature>
<keyword evidence="1" id="KW-0472">Membrane</keyword>
<dbReference type="RefSeq" id="WP_228731226.1">
    <property type="nucleotide sequence ID" value="NZ_BMBA01000001.1"/>
</dbReference>
<evidence type="ECO:0000256" key="1">
    <source>
        <dbReference type="SAM" id="Phobius"/>
    </source>
</evidence>
<organism evidence="2 3">
    <name type="scientific">Clostridium zeae</name>
    <dbReference type="NCBI Taxonomy" id="2759022"/>
    <lineage>
        <taxon>Bacteria</taxon>
        <taxon>Bacillati</taxon>
        <taxon>Bacillota</taxon>
        <taxon>Clostridia</taxon>
        <taxon>Eubacteriales</taxon>
        <taxon>Clostridiaceae</taxon>
        <taxon>Clostridium</taxon>
    </lineage>
</organism>
<keyword evidence="1" id="KW-0812">Transmembrane</keyword>
<dbReference type="EMBL" id="BMBA01000001">
    <property type="protein sequence ID" value="GFZ30822.1"/>
    <property type="molecule type" value="Genomic_DNA"/>
</dbReference>
<evidence type="ECO:0008006" key="4">
    <source>
        <dbReference type="Google" id="ProtNLM"/>
    </source>
</evidence>
<accession>A0ABQ1E7R0</accession>
<sequence>MKKILSKPYRWAGIFSVLFTAAVTFTLMETFVLTKSMAKVTTTSSVVSQSTTSKSAQAATQSNSTVTDNSYQDENIKITIDTVRKDNTTMYVADIQVSDVSYLKTALANDTYGRNIKATTSEMAAGKNAIFAINGDYYGFRDTGYVLRNGTAYRTTAGENEGLVIDKEGNLSVVSEDTVSLQSLSDKGA</sequence>
<reference evidence="2 3" key="1">
    <citation type="journal article" date="2021" name="Int. J. Syst. Evol. Microbiol.">
        <title>Clostridium zeae sp. nov., isolated from corn silage.</title>
        <authorList>
            <person name="Kobayashi H."/>
            <person name="Tanizawa Y."/>
            <person name="Yagura M."/>
            <person name="Sakamoto M."/>
            <person name="Ohkuma M."/>
            <person name="Tohno M."/>
        </authorList>
    </citation>
    <scope>NUCLEOTIDE SEQUENCE [LARGE SCALE GENOMIC DNA]</scope>
    <source>
        <strain evidence="2 3">CSC2</strain>
    </source>
</reference>